<evidence type="ECO:0000313" key="2">
    <source>
        <dbReference type="Proteomes" id="UP001060919"/>
    </source>
</evidence>
<dbReference type="RefSeq" id="WP_264789600.1">
    <property type="nucleotide sequence ID" value="NZ_AP026867.1"/>
</dbReference>
<proteinExistence type="predicted"/>
<name>A0A916DW35_9BACT</name>
<dbReference type="EMBL" id="AP026867">
    <property type="protein sequence ID" value="BDS14382.1"/>
    <property type="molecule type" value="Genomic_DNA"/>
</dbReference>
<dbReference type="KEGG" id="aup:AsAng_0051610"/>
<keyword evidence="2" id="KW-1185">Reference proteome</keyword>
<accession>A0A916DW35</accession>
<evidence type="ECO:0000313" key="1">
    <source>
        <dbReference type="EMBL" id="BDS14382.1"/>
    </source>
</evidence>
<gene>
    <name evidence="1" type="ORF">AsAng_0051610</name>
</gene>
<organism evidence="1 2">
    <name type="scientific">Aureispira anguillae</name>
    <dbReference type="NCBI Taxonomy" id="2864201"/>
    <lineage>
        <taxon>Bacteria</taxon>
        <taxon>Pseudomonadati</taxon>
        <taxon>Bacteroidota</taxon>
        <taxon>Saprospiria</taxon>
        <taxon>Saprospirales</taxon>
        <taxon>Saprospiraceae</taxon>
        <taxon>Aureispira</taxon>
    </lineage>
</organism>
<dbReference type="Proteomes" id="UP001060919">
    <property type="component" value="Chromosome"/>
</dbReference>
<reference evidence="1" key="1">
    <citation type="submission" date="2022-09" db="EMBL/GenBank/DDBJ databases">
        <title>Aureispira anguillicida sp. nov., isolated from Leptocephalus of Japanese eel Anguilla japonica.</title>
        <authorList>
            <person name="Yuasa K."/>
            <person name="Mekata T."/>
            <person name="Ikunari K."/>
        </authorList>
    </citation>
    <scope>NUCLEOTIDE SEQUENCE</scope>
    <source>
        <strain evidence="1">EL160426</strain>
    </source>
</reference>
<sequence>MRGILIVVLCLLVEVTFCQVVTFNKRMKLGCGNTILTGLEVTDFCYYVTGIARDSITCQLGALFTRYDSLGNLLFYTINIGYQIDT</sequence>
<dbReference type="AlphaFoldDB" id="A0A916DW35"/>
<protein>
    <submittedName>
        <fullName evidence="1">Uncharacterized protein</fullName>
    </submittedName>
</protein>